<protein>
    <submittedName>
        <fullName evidence="1">Uncharacterized protein</fullName>
    </submittedName>
</protein>
<dbReference type="AlphaFoldDB" id="A0AA43ZCR0"/>
<reference evidence="1" key="1">
    <citation type="submission" date="2020-03" db="EMBL/GenBank/DDBJ databases">
        <title>Ferranicluibacter endophyticum gen. nov., sp. nov., a new genus isolated from Rubus ulmifolius Schott. stem.</title>
        <authorList>
            <person name="Roca-Couso R."/>
            <person name="Flores-Felix J.D."/>
            <person name="Igual J.M."/>
            <person name="Rivas R."/>
        </authorList>
    </citation>
    <scope>NUCLEOTIDE SEQUENCE</scope>
    <source>
        <strain evidence="1">CRRU44</strain>
    </source>
</reference>
<comment type="caution">
    <text evidence="1">The sequence shown here is derived from an EMBL/GenBank/DDBJ whole genome shotgun (WGS) entry which is preliminary data.</text>
</comment>
<dbReference type="Proteomes" id="UP001155840">
    <property type="component" value="Unassembled WGS sequence"/>
</dbReference>
<dbReference type="RefSeq" id="WP_110800466.1">
    <property type="nucleotide sequence ID" value="NZ_JAANCM010000001.1"/>
</dbReference>
<organism evidence="1 2">
    <name type="scientific">Ferranicluibacter rubi</name>
    <dbReference type="NCBI Taxonomy" id="2715133"/>
    <lineage>
        <taxon>Bacteria</taxon>
        <taxon>Pseudomonadati</taxon>
        <taxon>Pseudomonadota</taxon>
        <taxon>Alphaproteobacteria</taxon>
        <taxon>Hyphomicrobiales</taxon>
        <taxon>Rhizobiaceae</taxon>
        <taxon>Ferranicluibacter</taxon>
    </lineage>
</organism>
<sequence length="87" mass="9840">MKTQEDLAIAVQRMQQQYERGRMDRDILRGWVLGLPSYPQPHGMAIDALKAWFTIRQSDVTPEIRARDLEMLAAVADASVARIPSGM</sequence>
<name>A0AA43ZCR0_9HYPH</name>
<evidence type="ECO:0000313" key="2">
    <source>
        <dbReference type="Proteomes" id="UP001155840"/>
    </source>
</evidence>
<proteinExistence type="predicted"/>
<evidence type="ECO:0000313" key="1">
    <source>
        <dbReference type="EMBL" id="NHT74771.1"/>
    </source>
</evidence>
<dbReference type="EMBL" id="JAANCM010000001">
    <property type="protein sequence ID" value="NHT74771.1"/>
    <property type="molecule type" value="Genomic_DNA"/>
</dbReference>
<accession>A0AA43ZCR0</accession>
<gene>
    <name evidence="1" type="ORF">G8E10_03270</name>
</gene>
<keyword evidence="2" id="KW-1185">Reference proteome</keyword>